<dbReference type="Proteomes" id="UP000005801">
    <property type="component" value="Unassembled WGS sequence"/>
</dbReference>
<evidence type="ECO:0000313" key="2">
    <source>
        <dbReference type="Proteomes" id="UP000005801"/>
    </source>
</evidence>
<dbReference type="STRING" id="391625.PPSIR1_37854"/>
<sequence length="208" mass="21571">MLAGLLVGALLLPACVEDGTTQPSLGCDPPADPLPGPLFALGELGDPSQGPVSFMAQDCVLASISPGGSLLGVGFDCGGTGITLELPNASGLQPSGPIEIRVEWTEARTEVRVVDDAGPLIVALEGVIEPGTEDPLSWQIETNCAKLVPDVEGHLIVRTDAEDTRVDVGEVEVFEVFSTTWEAQTFAASVDLEAQEARGSVLVVRKPG</sequence>
<keyword evidence="2" id="KW-1185">Reference proteome</keyword>
<evidence type="ECO:0000313" key="1">
    <source>
        <dbReference type="EMBL" id="EDM77404.1"/>
    </source>
</evidence>
<comment type="caution">
    <text evidence="1">The sequence shown here is derived from an EMBL/GenBank/DDBJ whole genome shotgun (WGS) entry which is preliminary data.</text>
</comment>
<organism evidence="1 2">
    <name type="scientific">Plesiocystis pacifica SIR-1</name>
    <dbReference type="NCBI Taxonomy" id="391625"/>
    <lineage>
        <taxon>Bacteria</taxon>
        <taxon>Pseudomonadati</taxon>
        <taxon>Myxococcota</taxon>
        <taxon>Polyangia</taxon>
        <taxon>Nannocystales</taxon>
        <taxon>Nannocystaceae</taxon>
        <taxon>Plesiocystis</taxon>
    </lineage>
</organism>
<reference evidence="1 2" key="1">
    <citation type="submission" date="2007-06" db="EMBL/GenBank/DDBJ databases">
        <authorList>
            <person name="Shimkets L."/>
            <person name="Ferriera S."/>
            <person name="Johnson J."/>
            <person name="Kravitz S."/>
            <person name="Beeson K."/>
            <person name="Sutton G."/>
            <person name="Rogers Y.-H."/>
            <person name="Friedman R."/>
            <person name="Frazier M."/>
            <person name="Venter J.C."/>
        </authorList>
    </citation>
    <scope>NUCLEOTIDE SEQUENCE [LARGE SCALE GENOMIC DNA]</scope>
    <source>
        <strain evidence="1 2">SIR-1</strain>
    </source>
</reference>
<dbReference type="EMBL" id="ABCS01000046">
    <property type="protein sequence ID" value="EDM77404.1"/>
    <property type="molecule type" value="Genomic_DNA"/>
</dbReference>
<accession>A6G9L0</accession>
<name>A6G9L0_9BACT</name>
<proteinExistence type="predicted"/>
<dbReference type="AlphaFoldDB" id="A6G9L0"/>
<protein>
    <submittedName>
        <fullName evidence="1">Uncharacterized protein</fullName>
    </submittedName>
</protein>
<gene>
    <name evidence="1" type="ORF">PPSIR1_37854</name>
</gene>